<evidence type="ECO:0000256" key="12">
    <source>
        <dbReference type="ARBA" id="ARBA00032932"/>
    </source>
</evidence>
<sequence>MNWIEALILGLLQGLTEFLPVSSSGHLELGKALLGVDAENNLAFTVIVHGATVLSTIIVFRKDILSLFKDIFHFQWNESTQYLFKIAISMIPIGIVGVFFKDEVSALFDNNGILLLVGCMLLVTATLLGFTYYAKQKDKEISFKDALIIGLAQTFAILPGISRSGATIATGLLLGNRKADIAKFSFLMVLVPIIGENILCLASGEFTSHGNIEVTPLIVGFFAAFISGLLACSWMIKLVKKGKLIYFAIYCLIIGVIAIFAA</sequence>
<dbReference type="GO" id="GO:0009252">
    <property type="term" value="P:peptidoglycan biosynthetic process"/>
    <property type="evidence" value="ECO:0007669"/>
    <property type="project" value="UniProtKB-KW"/>
</dbReference>
<evidence type="ECO:0000256" key="4">
    <source>
        <dbReference type="ARBA" id="ARBA00021581"/>
    </source>
</evidence>
<comment type="catalytic activity">
    <reaction evidence="13 14">
        <text>di-trans,octa-cis-undecaprenyl diphosphate + H2O = di-trans,octa-cis-undecaprenyl phosphate + phosphate + H(+)</text>
        <dbReference type="Rhea" id="RHEA:28094"/>
        <dbReference type="ChEBI" id="CHEBI:15377"/>
        <dbReference type="ChEBI" id="CHEBI:15378"/>
        <dbReference type="ChEBI" id="CHEBI:43474"/>
        <dbReference type="ChEBI" id="CHEBI:58405"/>
        <dbReference type="ChEBI" id="CHEBI:60392"/>
        <dbReference type="EC" id="3.6.1.27"/>
    </reaction>
</comment>
<dbReference type="GO" id="GO:0005886">
    <property type="term" value="C:plasma membrane"/>
    <property type="evidence" value="ECO:0007669"/>
    <property type="project" value="UniProtKB-SubCell"/>
</dbReference>
<dbReference type="InterPro" id="IPR003824">
    <property type="entry name" value="UppP"/>
</dbReference>
<keyword evidence="14" id="KW-0961">Cell wall biogenesis/degradation</keyword>
<dbReference type="GO" id="GO:0071555">
    <property type="term" value="P:cell wall organization"/>
    <property type="evidence" value="ECO:0007669"/>
    <property type="project" value="UniProtKB-KW"/>
</dbReference>
<evidence type="ECO:0000256" key="6">
    <source>
        <dbReference type="ARBA" id="ARBA00022692"/>
    </source>
</evidence>
<evidence type="ECO:0000256" key="13">
    <source>
        <dbReference type="ARBA" id="ARBA00047594"/>
    </source>
</evidence>
<keyword evidence="16" id="KW-1185">Reference proteome</keyword>
<comment type="subcellular location">
    <subcellularLocation>
        <location evidence="1 14">Cell membrane</location>
        <topology evidence="1 14">Multi-pass membrane protein</topology>
    </subcellularLocation>
</comment>
<feature type="transmembrane region" description="Helical" evidence="14">
    <location>
        <begin position="243"/>
        <end position="261"/>
    </location>
</feature>
<keyword evidence="14" id="KW-0133">Cell shape</keyword>
<dbReference type="RefSeq" id="WP_110362596.1">
    <property type="nucleotide sequence ID" value="NZ_QFLI01000010.1"/>
</dbReference>
<evidence type="ECO:0000313" key="15">
    <source>
        <dbReference type="EMBL" id="PXX97112.1"/>
    </source>
</evidence>
<dbReference type="AlphaFoldDB" id="A0A2V3ZTR4"/>
<keyword evidence="9 14" id="KW-0472">Membrane</keyword>
<keyword evidence="5 14" id="KW-1003">Cell membrane</keyword>
<comment type="miscellaneous">
    <text evidence="14">Bacitracin is thought to be involved in the inhibition of peptidoglycan synthesis by sequestering undecaprenyl diphosphate, thereby reducing the pool of lipid carrier available.</text>
</comment>
<dbReference type="GO" id="GO:0050380">
    <property type="term" value="F:undecaprenyl-diphosphatase activity"/>
    <property type="evidence" value="ECO:0007669"/>
    <property type="project" value="UniProtKB-UniRule"/>
</dbReference>
<evidence type="ECO:0000256" key="14">
    <source>
        <dbReference type="HAMAP-Rule" id="MF_01006"/>
    </source>
</evidence>
<evidence type="ECO:0000256" key="8">
    <source>
        <dbReference type="ARBA" id="ARBA00022989"/>
    </source>
</evidence>
<dbReference type="Pfam" id="PF02673">
    <property type="entry name" value="BacA"/>
    <property type="match status" value="1"/>
</dbReference>
<organism evidence="15 16">
    <name type="scientific">Marinifilum breve</name>
    <dbReference type="NCBI Taxonomy" id="2184082"/>
    <lineage>
        <taxon>Bacteria</taxon>
        <taxon>Pseudomonadati</taxon>
        <taxon>Bacteroidota</taxon>
        <taxon>Bacteroidia</taxon>
        <taxon>Marinilabiliales</taxon>
        <taxon>Marinifilaceae</taxon>
    </lineage>
</organism>
<dbReference type="PANTHER" id="PTHR30622:SF2">
    <property type="entry name" value="UNDECAPRENYL-DIPHOSPHATASE"/>
    <property type="match status" value="1"/>
</dbReference>
<evidence type="ECO:0000313" key="16">
    <source>
        <dbReference type="Proteomes" id="UP000248079"/>
    </source>
</evidence>
<dbReference type="OrthoDB" id="9808289at2"/>
<dbReference type="PANTHER" id="PTHR30622">
    <property type="entry name" value="UNDECAPRENYL-DIPHOSPHATASE"/>
    <property type="match status" value="1"/>
</dbReference>
<feature type="transmembrane region" description="Helical" evidence="14">
    <location>
        <begin position="42"/>
        <end position="61"/>
    </location>
</feature>
<dbReference type="EC" id="3.6.1.27" evidence="3 14"/>
<feature type="transmembrane region" description="Helical" evidence="14">
    <location>
        <begin position="82"/>
        <end position="100"/>
    </location>
</feature>
<evidence type="ECO:0000256" key="9">
    <source>
        <dbReference type="ARBA" id="ARBA00023136"/>
    </source>
</evidence>
<dbReference type="HAMAP" id="MF_01006">
    <property type="entry name" value="Undec_diphosphatase"/>
    <property type="match status" value="1"/>
</dbReference>
<dbReference type="Proteomes" id="UP000248079">
    <property type="component" value="Unassembled WGS sequence"/>
</dbReference>
<evidence type="ECO:0000256" key="7">
    <source>
        <dbReference type="ARBA" id="ARBA00022801"/>
    </source>
</evidence>
<feature type="transmembrane region" description="Helical" evidence="14">
    <location>
        <begin position="216"/>
        <end position="236"/>
    </location>
</feature>
<comment type="similarity">
    <text evidence="2 14">Belongs to the UppP family.</text>
</comment>
<dbReference type="GO" id="GO:0046677">
    <property type="term" value="P:response to antibiotic"/>
    <property type="evidence" value="ECO:0007669"/>
    <property type="project" value="UniProtKB-UniRule"/>
</dbReference>
<evidence type="ECO:0000256" key="3">
    <source>
        <dbReference type="ARBA" id="ARBA00012374"/>
    </source>
</evidence>
<protein>
    <recommendedName>
        <fullName evidence="4 14">Undecaprenyl-diphosphatase</fullName>
        <ecNumber evidence="3 14">3.6.1.27</ecNumber>
    </recommendedName>
    <alternativeName>
        <fullName evidence="12 14">Bacitracin resistance protein</fullName>
    </alternativeName>
    <alternativeName>
        <fullName evidence="11 14">Undecaprenyl pyrophosphate phosphatase</fullName>
    </alternativeName>
</protein>
<feature type="transmembrane region" description="Helical" evidence="14">
    <location>
        <begin position="112"/>
        <end position="134"/>
    </location>
</feature>
<keyword evidence="8 14" id="KW-1133">Transmembrane helix</keyword>
<name>A0A2V3ZTR4_9BACT</name>
<keyword evidence="7 14" id="KW-0378">Hydrolase</keyword>
<comment type="function">
    <text evidence="14">Catalyzes the dephosphorylation of undecaprenyl diphosphate (UPP). Confers resistance to bacitracin.</text>
</comment>
<keyword evidence="6 14" id="KW-0812">Transmembrane</keyword>
<keyword evidence="10 14" id="KW-0046">Antibiotic resistance</keyword>
<dbReference type="EMBL" id="QFLI01000010">
    <property type="protein sequence ID" value="PXX97112.1"/>
    <property type="molecule type" value="Genomic_DNA"/>
</dbReference>
<accession>A0A2V3ZTR4</accession>
<keyword evidence="14" id="KW-0573">Peptidoglycan synthesis</keyword>
<proteinExistence type="inferred from homology"/>
<feature type="transmembrane region" description="Helical" evidence="14">
    <location>
        <begin position="184"/>
        <end position="204"/>
    </location>
</feature>
<evidence type="ECO:0000256" key="5">
    <source>
        <dbReference type="ARBA" id="ARBA00022475"/>
    </source>
</evidence>
<comment type="caution">
    <text evidence="15">The sequence shown here is derived from an EMBL/GenBank/DDBJ whole genome shotgun (WGS) entry which is preliminary data.</text>
</comment>
<evidence type="ECO:0000256" key="11">
    <source>
        <dbReference type="ARBA" id="ARBA00032707"/>
    </source>
</evidence>
<gene>
    <name evidence="14" type="primary">uppP</name>
    <name evidence="15" type="ORF">DF185_19015</name>
</gene>
<reference evidence="15 16" key="1">
    <citation type="submission" date="2018-05" db="EMBL/GenBank/DDBJ databases">
        <title>Marinifilum breve JC075T sp. nov., a marine bacterium isolated from Yongle Blue Hole in the South China Sea.</title>
        <authorList>
            <person name="Fu T."/>
        </authorList>
    </citation>
    <scope>NUCLEOTIDE SEQUENCE [LARGE SCALE GENOMIC DNA]</scope>
    <source>
        <strain evidence="15 16">JC075</strain>
    </source>
</reference>
<dbReference type="GO" id="GO:0008360">
    <property type="term" value="P:regulation of cell shape"/>
    <property type="evidence" value="ECO:0007669"/>
    <property type="project" value="UniProtKB-KW"/>
</dbReference>
<evidence type="ECO:0000256" key="1">
    <source>
        <dbReference type="ARBA" id="ARBA00004651"/>
    </source>
</evidence>
<evidence type="ECO:0000256" key="10">
    <source>
        <dbReference type="ARBA" id="ARBA00023251"/>
    </source>
</evidence>
<evidence type="ECO:0000256" key="2">
    <source>
        <dbReference type="ARBA" id="ARBA00010621"/>
    </source>
</evidence>